<dbReference type="InterPro" id="IPR019342">
    <property type="entry name" value="NADH_UbQ_OxRdtase_FeS-su5"/>
</dbReference>
<name>Q5DDL6_SCHJA</name>
<dbReference type="EMBL" id="FN326861">
    <property type="protein sequence ID" value="CAX82585.1"/>
    <property type="molecule type" value="mRNA"/>
</dbReference>
<reference evidence="14" key="3">
    <citation type="journal article" date="2009" name="Nature">
        <title>The Schistosoma japonicum genome reveals features of host-parasite interplay.</title>
        <authorList>
            <person name="Liu F."/>
            <person name="Zhou Y."/>
            <person name="Wang Z.Q."/>
            <person name="Lu G."/>
            <person name="Zheng H."/>
            <person name="Brindley P.J."/>
            <person name="McManus D.P."/>
            <person name="Blair D."/>
            <person name="Zhang Q.H."/>
            <person name="Zhong Y."/>
            <person name="Wang S."/>
            <person name="Han Z.G."/>
            <person name="Chen Z."/>
        </authorList>
    </citation>
    <scope>NUCLEOTIDE SEQUENCE</scope>
    <source>
        <strain evidence="14">Anhui</strain>
    </source>
</reference>
<feature type="disulfide bond" evidence="12">
    <location>
        <begin position="105"/>
        <end position="118"/>
    </location>
</feature>
<evidence type="ECO:0000313" key="13">
    <source>
        <dbReference type="EMBL" id="AAW26090.1"/>
    </source>
</evidence>
<proteinExistence type="evidence at transcript level"/>
<protein>
    <submittedName>
        <fullName evidence="14">Hypotheticial protein</fullName>
    </submittedName>
    <submittedName>
        <fullName evidence="13">SJCHGC04891 protein</fullName>
    </submittedName>
</protein>
<feature type="disulfide bond" evidence="12">
    <location>
        <begin position="95"/>
        <end position="128"/>
    </location>
</feature>
<evidence type="ECO:0000256" key="3">
    <source>
        <dbReference type="ARBA" id="ARBA00004637"/>
    </source>
</evidence>
<organism evidence="13">
    <name type="scientific">Schistosoma japonicum</name>
    <name type="common">Blood fluke</name>
    <dbReference type="NCBI Taxonomy" id="6182"/>
    <lineage>
        <taxon>Eukaryota</taxon>
        <taxon>Metazoa</taxon>
        <taxon>Spiralia</taxon>
        <taxon>Lophotrochozoa</taxon>
        <taxon>Platyhelminthes</taxon>
        <taxon>Trematoda</taxon>
        <taxon>Digenea</taxon>
        <taxon>Strigeidida</taxon>
        <taxon>Schistosomatoidea</taxon>
        <taxon>Schistosomatidae</taxon>
        <taxon>Schistosoma</taxon>
    </lineage>
</organism>
<dbReference type="EMBL" id="FN327186">
    <property type="protein sequence ID" value="CAX82910.1"/>
    <property type="molecule type" value="mRNA"/>
</dbReference>
<keyword evidence="5" id="KW-0813">Transport</keyword>
<dbReference type="GO" id="GO:0005758">
    <property type="term" value="C:mitochondrial intermembrane space"/>
    <property type="evidence" value="ECO:0007669"/>
    <property type="project" value="UniProtKB-SubCell"/>
</dbReference>
<reference evidence="13" key="2">
    <citation type="journal article" date="2006" name="PLoS Pathog.">
        <title>New perspectives on host-parasite interplay by comparative transcriptomic and proteomic analyses of Schistosoma japonicum.</title>
        <authorList>
            <person name="Liu F."/>
            <person name="Lu J."/>
            <person name="Hu W."/>
            <person name="Wang S.Y."/>
            <person name="Cui S.J."/>
            <person name="Chi M."/>
            <person name="Yan Q."/>
            <person name="Wang X.R."/>
            <person name="Song H.D."/>
            <person name="Xu X.N."/>
            <person name="Wang J.J."/>
            <person name="Zhang X.L."/>
            <person name="Zhang X."/>
            <person name="Wang Z.Q."/>
            <person name="Xue C.L."/>
            <person name="Brindley P.J."/>
            <person name="McManus D.P."/>
            <person name="Yang P.Y."/>
            <person name="Feng Z."/>
            <person name="Chen Z."/>
            <person name="Han Z.G."/>
        </authorList>
    </citation>
    <scope>NUCLEOTIDE SEQUENCE</scope>
</reference>
<evidence type="ECO:0000256" key="4">
    <source>
        <dbReference type="ARBA" id="ARBA00007372"/>
    </source>
</evidence>
<evidence type="ECO:0000256" key="1">
    <source>
        <dbReference type="ARBA" id="ARBA00003195"/>
    </source>
</evidence>
<accession>Q5DDL6</accession>
<evidence type="ECO:0000256" key="7">
    <source>
        <dbReference type="ARBA" id="ARBA00022792"/>
    </source>
</evidence>
<evidence type="ECO:0000256" key="10">
    <source>
        <dbReference type="ARBA" id="ARBA00023136"/>
    </source>
</evidence>
<evidence type="ECO:0000256" key="11">
    <source>
        <dbReference type="ARBA" id="ARBA00023157"/>
    </source>
</evidence>
<evidence type="ECO:0000256" key="5">
    <source>
        <dbReference type="ARBA" id="ARBA00022448"/>
    </source>
</evidence>
<evidence type="ECO:0000256" key="9">
    <source>
        <dbReference type="ARBA" id="ARBA00023128"/>
    </source>
</evidence>
<dbReference type="Pfam" id="PF10200">
    <property type="entry name" value="Ndufs5"/>
    <property type="match status" value="1"/>
</dbReference>
<keyword evidence="6" id="KW-0679">Respiratory chain</keyword>
<sequence>MASVVTDPDLLNRLNDEARSKNDKELPVVMSSLQPLEEFLKKVYGGRKPFEGEQGFPITYKSAGNFLHRPIIDFPKLQMGASWFTMQNLFHPKFCQIMERDFFRCVSRVGLQNTDKLCKIYWEDLLECQTHDKAKKRALMMEKVRKVKKVAPMTDVPLSSFKDPNF</sequence>
<evidence type="ECO:0000313" key="15">
    <source>
        <dbReference type="EMBL" id="TNN05776.1"/>
    </source>
</evidence>
<evidence type="ECO:0000313" key="16">
    <source>
        <dbReference type="Proteomes" id="UP000311919"/>
    </source>
</evidence>
<evidence type="ECO:0000313" key="14">
    <source>
        <dbReference type="EMBL" id="CAX82585.1"/>
    </source>
</evidence>
<keyword evidence="7" id="KW-0999">Mitochondrion inner membrane</keyword>
<reference evidence="13" key="1">
    <citation type="submission" date="2004-11" db="EMBL/GenBank/DDBJ databases">
        <title>The full-length cDNA sequences of Schistosoma japonicum genes.</title>
        <authorList>
            <person name="Han Z."/>
        </authorList>
    </citation>
    <scope>NUCLEOTIDE SEQUENCE</scope>
</reference>
<reference evidence="14" key="4">
    <citation type="submission" date="2009-03" db="EMBL/GenBank/DDBJ databases">
        <authorList>
            <person name="Gang L."/>
        </authorList>
    </citation>
    <scope>NUCLEOTIDE SEQUENCE</scope>
    <source>
        <strain evidence="14">Anhui</strain>
    </source>
</reference>
<evidence type="ECO:0000256" key="8">
    <source>
        <dbReference type="ARBA" id="ARBA00022982"/>
    </source>
</evidence>
<comment type="similarity">
    <text evidence="4">Belongs to the complex I NDUFS5 subunit family.</text>
</comment>
<evidence type="ECO:0000256" key="2">
    <source>
        <dbReference type="ARBA" id="ARBA00004569"/>
    </source>
</evidence>
<gene>
    <name evidence="15" type="ORF">EWB00_008951</name>
</gene>
<evidence type="ECO:0000256" key="12">
    <source>
        <dbReference type="PIRSR" id="PIRSR619342-50"/>
    </source>
</evidence>
<dbReference type="GO" id="GO:0005743">
    <property type="term" value="C:mitochondrial inner membrane"/>
    <property type="evidence" value="ECO:0007669"/>
    <property type="project" value="UniProtKB-SubCell"/>
</dbReference>
<dbReference type="AlphaFoldDB" id="Q5DDL6"/>
<keyword evidence="8" id="KW-0249">Electron transport</keyword>
<dbReference type="OrthoDB" id="6234300at2759"/>
<comment type="subcellular location">
    <subcellularLocation>
        <location evidence="3">Mitochondrion inner membrane</location>
        <topology evidence="3">Peripheral membrane protein</topology>
    </subcellularLocation>
    <subcellularLocation>
        <location evidence="2">Mitochondrion intermembrane space</location>
    </subcellularLocation>
</comment>
<dbReference type="EMBL" id="SKCS01000502">
    <property type="protein sequence ID" value="TNN05776.1"/>
    <property type="molecule type" value="Genomic_DNA"/>
</dbReference>
<evidence type="ECO:0000256" key="6">
    <source>
        <dbReference type="ARBA" id="ARBA00022660"/>
    </source>
</evidence>
<keyword evidence="16" id="KW-1185">Reference proteome</keyword>
<keyword evidence="11 12" id="KW-1015">Disulfide bond</keyword>
<keyword evidence="10" id="KW-0472">Membrane</keyword>
<keyword evidence="9" id="KW-0496">Mitochondrion</keyword>
<reference evidence="15 16" key="5">
    <citation type="submission" date="2019-03" db="EMBL/GenBank/DDBJ databases">
        <title>An improved genome assembly of the fluke Schistosoma japonicum.</title>
        <authorList>
            <person name="Hu W."/>
            <person name="Luo F."/>
            <person name="Yin M."/>
            <person name="Mo X."/>
            <person name="Sun C."/>
            <person name="Wu Q."/>
            <person name="Zhu B."/>
            <person name="Xiang M."/>
            <person name="Wang J."/>
            <person name="Wang Y."/>
            <person name="Zhang T."/>
            <person name="Xu B."/>
            <person name="Zheng H."/>
            <person name="Feng Z."/>
        </authorList>
    </citation>
    <scope>NUCLEOTIDE SEQUENCE [LARGE SCALE GENOMIC DNA]</scope>
    <source>
        <strain evidence="15">HuSjv2</strain>
        <tissue evidence="15">Worms</tissue>
    </source>
</reference>
<dbReference type="Proteomes" id="UP000311919">
    <property type="component" value="Unassembled WGS sequence"/>
</dbReference>
<dbReference type="EMBL" id="AY814358">
    <property type="protein sequence ID" value="AAW26090.1"/>
    <property type="molecule type" value="mRNA"/>
</dbReference>
<comment type="function">
    <text evidence="1">Accessory subunit of the mitochondrial membrane respiratory chain NADH dehydrogenase (Complex I), that is believed not to be involved in catalysis. Complex I functions in the transfer of electrons from NADH to the respiratory chain. The immediate electron acceptor for the enzyme is believed to be ubiquinone.</text>
</comment>